<comment type="caution">
    <text evidence="1">The sequence shown here is derived from an EMBL/GenBank/DDBJ whole genome shotgun (WGS) entry which is preliminary data.</text>
</comment>
<sequence length="40" mass="4381">MKSIFVIVLALFVVMAMVPEINGLNLLVFPESSSGVWIES</sequence>
<keyword evidence="2" id="KW-1185">Reference proteome</keyword>
<dbReference type="EMBL" id="AGBW02010291">
    <property type="protein sequence ID" value="OWR48795.1"/>
    <property type="molecule type" value="Genomic_DNA"/>
</dbReference>
<name>A0A212F4X7_DANPL</name>
<organism evidence="1 2">
    <name type="scientific">Danaus plexippus plexippus</name>
    <dbReference type="NCBI Taxonomy" id="278856"/>
    <lineage>
        <taxon>Eukaryota</taxon>
        <taxon>Metazoa</taxon>
        <taxon>Ecdysozoa</taxon>
        <taxon>Arthropoda</taxon>
        <taxon>Hexapoda</taxon>
        <taxon>Insecta</taxon>
        <taxon>Pterygota</taxon>
        <taxon>Neoptera</taxon>
        <taxon>Endopterygota</taxon>
        <taxon>Lepidoptera</taxon>
        <taxon>Glossata</taxon>
        <taxon>Ditrysia</taxon>
        <taxon>Papilionoidea</taxon>
        <taxon>Nymphalidae</taxon>
        <taxon>Danainae</taxon>
        <taxon>Danaini</taxon>
        <taxon>Danaina</taxon>
        <taxon>Danaus</taxon>
        <taxon>Danaus</taxon>
    </lineage>
</organism>
<accession>A0A212F4X7</accession>
<evidence type="ECO:0000313" key="2">
    <source>
        <dbReference type="Proteomes" id="UP000007151"/>
    </source>
</evidence>
<dbReference type="InParanoid" id="A0A212F4X7"/>
<dbReference type="Proteomes" id="UP000007151">
    <property type="component" value="Unassembled WGS sequence"/>
</dbReference>
<dbReference type="KEGG" id="dpl:KGM_210228"/>
<reference evidence="1 2" key="1">
    <citation type="journal article" date="2011" name="Cell">
        <title>The monarch butterfly genome yields insights into long-distance migration.</title>
        <authorList>
            <person name="Zhan S."/>
            <person name="Merlin C."/>
            <person name="Boore J.L."/>
            <person name="Reppert S.M."/>
        </authorList>
    </citation>
    <scope>NUCLEOTIDE SEQUENCE [LARGE SCALE GENOMIC DNA]</scope>
    <source>
        <strain evidence="1">F-2</strain>
    </source>
</reference>
<dbReference type="AlphaFoldDB" id="A0A212F4X7"/>
<evidence type="ECO:0000313" key="1">
    <source>
        <dbReference type="EMBL" id="OWR48795.1"/>
    </source>
</evidence>
<protein>
    <submittedName>
        <fullName evidence="1">Uncharacterized protein</fullName>
    </submittedName>
</protein>
<proteinExistence type="predicted"/>
<gene>
    <name evidence="1" type="ORF">KGM_210228</name>
</gene>